<comment type="caution">
    <text evidence="1">The sequence shown here is derived from an EMBL/GenBank/DDBJ whole genome shotgun (WGS) entry which is preliminary data.</text>
</comment>
<keyword evidence="2" id="KW-1185">Reference proteome</keyword>
<protein>
    <submittedName>
        <fullName evidence="1">Uncharacterized protein</fullName>
    </submittedName>
</protein>
<sequence>MVKKSASVRIVPEKSKTKSNCDQKLRVKRFLITINILGSAGPMRFVVNEEDIVSGVIDTALKSYARVGRLPVLGSDARNFLLYCANGFEALNPLEAIGSCGARIFVLSKKQGYPPKKEGHPMMISQIQKRSVSWKAWLNKPFHFKYAFHSHRDIRRS</sequence>
<proteinExistence type="predicted"/>
<evidence type="ECO:0000313" key="1">
    <source>
        <dbReference type="EMBL" id="KAI4307642.1"/>
    </source>
</evidence>
<name>A0ACB9LDT6_BAUVA</name>
<evidence type="ECO:0000313" key="2">
    <source>
        <dbReference type="Proteomes" id="UP000828941"/>
    </source>
</evidence>
<organism evidence="1 2">
    <name type="scientific">Bauhinia variegata</name>
    <name type="common">Purple orchid tree</name>
    <name type="synonym">Phanera variegata</name>
    <dbReference type="NCBI Taxonomy" id="167791"/>
    <lineage>
        <taxon>Eukaryota</taxon>
        <taxon>Viridiplantae</taxon>
        <taxon>Streptophyta</taxon>
        <taxon>Embryophyta</taxon>
        <taxon>Tracheophyta</taxon>
        <taxon>Spermatophyta</taxon>
        <taxon>Magnoliopsida</taxon>
        <taxon>eudicotyledons</taxon>
        <taxon>Gunneridae</taxon>
        <taxon>Pentapetalae</taxon>
        <taxon>rosids</taxon>
        <taxon>fabids</taxon>
        <taxon>Fabales</taxon>
        <taxon>Fabaceae</taxon>
        <taxon>Cercidoideae</taxon>
        <taxon>Cercideae</taxon>
        <taxon>Bauhiniinae</taxon>
        <taxon>Bauhinia</taxon>
    </lineage>
</organism>
<accession>A0ACB9LDT6</accession>
<dbReference type="EMBL" id="CM039437">
    <property type="protein sequence ID" value="KAI4307642.1"/>
    <property type="molecule type" value="Genomic_DNA"/>
</dbReference>
<gene>
    <name evidence="1" type="ORF">L6164_030809</name>
</gene>
<dbReference type="Proteomes" id="UP000828941">
    <property type="component" value="Chromosome 12"/>
</dbReference>
<reference evidence="1 2" key="1">
    <citation type="journal article" date="2022" name="DNA Res.">
        <title>Chromosomal-level genome assembly of the orchid tree Bauhinia variegata (Leguminosae; Cercidoideae) supports the allotetraploid origin hypothesis of Bauhinia.</title>
        <authorList>
            <person name="Zhong Y."/>
            <person name="Chen Y."/>
            <person name="Zheng D."/>
            <person name="Pang J."/>
            <person name="Liu Y."/>
            <person name="Luo S."/>
            <person name="Meng S."/>
            <person name="Qian L."/>
            <person name="Wei D."/>
            <person name="Dai S."/>
            <person name="Zhou R."/>
        </authorList>
    </citation>
    <scope>NUCLEOTIDE SEQUENCE [LARGE SCALE GENOMIC DNA]</scope>
    <source>
        <strain evidence="1">BV-YZ2020</strain>
    </source>
</reference>